<dbReference type="AlphaFoldDB" id="A0A6M8B1J2"/>
<dbReference type="RefSeq" id="WP_172353299.1">
    <property type="nucleotide sequence ID" value="NZ_CP053661.1"/>
</dbReference>
<evidence type="ECO:0000256" key="1">
    <source>
        <dbReference type="SAM" id="Phobius"/>
    </source>
</evidence>
<evidence type="ECO:0000313" key="2">
    <source>
        <dbReference type="EMBL" id="QKD80869.1"/>
    </source>
</evidence>
<evidence type="ECO:0000313" key="3">
    <source>
        <dbReference type="Proteomes" id="UP000505210"/>
    </source>
</evidence>
<keyword evidence="1" id="KW-0812">Transmembrane</keyword>
<keyword evidence="1" id="KW-1133">Transmembrane helix</keyword>
<proteinExistence type="predicted"/>
<accession>A0A6M8B1J2</accession>
<dbReference type="KEGG" id="theu:HPC62_00610"/>
<keyword evidence="3" id="KW-1185">Reference proteome</keyword>
<feature type="transmembrane region" description="Helical" evidence="1">
    <location>
        <begin position="30"/>
        <end position="47"/>
    </location>
</feature>
<dbReference type="PANTHER" id="PTHR34351:SF1">
    <property type="entry name" value="SLR1927 PROTEIN"/>
    <property type="match status" value="1"/>
</dbReference>
<sequence length="389" mass="42913">MRLGIKRFGIRRLGATLANRLETRWVAPSYGGWVALGLALFFFGAATNTMAGWLYATSGLMGALLVLGALLPGRSLRALAVRRMPIEPVNVGDALNLELAVENTGRQAKTLLQVCDRPPPELGPAETTVIESLAPGQTYRWVYSRTADRRGVYRWDGVDLRTATPLGLFWGRRSHLVNASAVVYPTVLPLSQCPLIDEMGQDLSHTTESQRRAQMATEGVTRTLRPYRWGDPTRLIHWRTSARYGELRLRELERFTGGQEVVIVLDSAALWQPDAFEQAVIAAASLYAYALRQSMTVSLWTAGTGSLRGDRLVLEALAAVQPGEPSPNHPPTQSPCLWLTPSFQHCNSLPPQSRWLLWQDAVSSGSRPGESTTGRIIQPDKPLLVQLQQ</sequence>
<dbReference type="PANTHER" id="PTHR34351">
    <property type="entry name" value="SLR1927 PROTEIN-RELATED"/>
    <property type="match status" value="1"/>
</dbReference>
<name>A0A6M8B1J2_9CYAN</name>
<organism evidence="2 3">
    <name type="scientific">Thermoleptolyngbya sichuanensis A183</name>
    <dbReference type="NCBI Taxonomy" id="2737172"/>
    <lineage>
        <taxon>Bacteria</taxon>
        <taxon>Bacillati</taxon>
        <taxon>Cyanobacteriota</taxon>
        <taxon>Cyanophyceae</taxon>
        <taxon>Oculatellales</taxon>
        <taxon>Oculatellaceae</taxon>
        <taxon>Thermoleptolyngbya</taxon>
        <taxon>Thermoleptolyngbya sichuanensis</taxon>
    </lineage>
</organism>
<feature type="transmembrane region" description="Helical" evidence="1">
    <location>
        <begin position="53"/>
        <end position="73"/>
    </location>
</feature>
<gene>
    <name evidence="2" type="ORF">HPC62_00610</name>
</gene>
<keyword evidence="1" id="KW-0472">Membrane</keyword>
<reference evidence="2 3" key="1">
    <citation type="submission" date="2020-05" db="EMBL/GenBank/DDBJ databases">
        <title>Complete genome sequence of of a novel Thermoleptolyngbya strain isolated from hot springs of Ganzi, Sichuan China.</title>
        <authorList>
            <person name="Tang J."/>
            <person name="Daroch M."/>
            <person name="Li L."/>
            <person name="Waleron K."/>
            <person name="Waleron M."/>
            <person name="Waleron M."/>
        </authorList>
    </citation>
    <scope>NUCLEOTIDE SEQUENCE [LARGE SCALE GENOMIC DNA]</scope>
    <source>
        <strain evidence="2 3">PKUAC-SCTA183</strain>
    </source>
</reference>
<protein>
    <submittedName>
        <fullName evidence="2">DUF58 domain-containing protein</fullName>
    </submittedName>
</protein>
<dbReference type="Proteomes" id="UP000505210">
    <property type="component" value="Chromosome"/>
</dbReference>
<dbReference type="EMBL" id="CP053661">
    <property type="protein sequence ID" value="QKD80869.1"/>
    <property type="molecule type" value="Genomic_DNA"/>
</dbReference>